<protein>
    <submittedName>
        <fullName evidence="1">Uncharacterized protein</fullName>
    </submittedName>
</protein>
<gene>
    <name evidence="1" type="ORF">A130_13100</name>
</gene>
<reference evidence="1 2" key="1">
    <citation type="journal article" date="2012" name="Science">
        <title>Ecological populations of bacteria act as socially cohesive units of antibiotic production and resistance.</title>
        <authorList>
            <person name="Cordero O.X."/>
            <person name="Wildschutte H."/>
            <person name="Kirkup B."/>
            <person name="Proehl S."/>
            <person name="Ngo L."/>
            <person name="Hussain F."/>
            <person name="Le Roux F."/>
            <person name="Mincer T."/>
            <person name="Polz M.F."/>
        </authorList>
    </citation>
    <scope>NUCLEOTIDE SEQUENCE [LARGE SCALE GENOMIC DNA]</scope>
    <source>
        <strain evidence="1 2">FF-238</strain>
    </source>
</reference>
<proteinExistence type="predicted"/>
<dbReference type="RefSeq" id="WP_017053401.1">
    <property type="nucleotide sequence ID" value="NZ_AJYW02000046.1"/>
</dbReference>
<dbReference type="EMBL" id="AJYW02000046">
    <property type="protein sequence ID" value="OEE78501.1"/>
    <property type="molecule type" value="Genomic_DNA"/>
</dbReference>
<name>A0A1E5D4I4_9VIBR</name>
<sequence>MFEDLYEELTRCNNSADLPEKYGLYFVFRNDDKHRTTPVYIGSATGDKGLYGRIHSGHLKCNYLESRFSPSDKKNKFQIDCKYEKDKGSGRYYIDKSTFRKIIGSTHQLAPGQGTLDFINNNFTFYTIEIDETYYTCSFSELKFPTLFSECNKRNVLHEKLSEELLKGFILALESMLIDYYIPYYNTKGKSKRSHTK</sequence>
<dbReference type="Proteomes" id="UP000094165">
    <property type="component" value="Unassembled WGS sequence"/>
</dbReference>
<comment type="caution">
    <text evidence="1">The sequence shown here is derived from an EMBL/GenBank/DDBJ whole genome shotgun (WGS) entry which is preliminary data.</text>
</comment>
<evidence type="ECO:0000313" key="1">
    <source>
        <dbReference type="EMBL" id="OEE78501.1"/>
    </source>
</evidence>
<evidence type="ECO:0000313" key="2">
    <source>
        <dbReference type="Proteomes" id="UP000094165"/>
    </source>
</evidence>
<accession>A0A1E5D4I4</accession>
<keyword evidence="2" id="KW-1185">Reference proteome</keyword>
<dbReference type="AlphaFoldDB" id="A0A1E5D4I4"/>
<organism evidence="1 2">
    <name type="scientific">Vibrio genomosp. F6 str. FF-238</name>
    <dbReference type="NCBI Taxonomy" id="1191298"/>
    <lineage>
        <taxon>Bacteria</taxon>
        <taxon>Pseudomonadati</taxon>
        <taxon>Pseudomonadota</taxon>
        <taxon>Gammaproteobacteria</taxon>
        <taxon>Vibrionales</taxon>
        <taxon>Vibrionaceae</taxon>
        <taxon>Vibrio</taxon>
    </lineage>
</organism>